<organism evidence="2 3">
    <name type="scientific">Shewanella loihica (strain ATCC BAA-1088 / PV-4)</name>
    <dbReference type="NCBI Taxonomy" id="323850"/>
    <lineage>
        <taxon>Bacteria</taxon>
        <taxon>Pseudomonadati</taxon>
        <taxon>Pseudomonadota</taxon>
        <taxon>Gammaproteobacteria</taxon>
        <taxon>Alteromonadales</taxon>
        <taxon>Shewanellaceae</taxon>
        <taxon>Shewanella</taxon>
    </lineage>
</organism>
<dbReference type="RefSeq" id="WP_011865303.1">
    <property type="nucleotide sequence ID" value="NC_009092.1"/>
</dbReference>
<evidence type="ECO:0000313" key="3">
    <source>
        <dbReference type="Proteomes" id="UP000001558"/>
    </source>
</evidence>
<reference evidence="2 3" key="1">
    <citation type="submission" date="2007-03" db="EMBL/GenBank/DDBJ databases">
        <title>Complete sequence of Shewanella loihica PV-4.</title>
        <authorList>
            <consortium name="US DOE Joint Genome Institute"/>
            <person name="Copeland A."/>
            <person name="Lucas S."/>
            <person name="Lapidus A."/>
            <person name="Barry K."/>
            <person name="Detter J.C."/>
            <person name="Glavina del Rio T."/>
            <person name="Hammon N."/>
            <person name="Israni S."/>
            <person name="Dalin E."/>
            <person name="Tice H."/>
            <person name="Pitluck S."/>
            <person name="Chain P."/>
            <person name="Malfatti S."/>
            <person name="Shin M."/>
            <person name="Vergez L."/>
            <person name="Schmutz J."/>
            <person name="Larimer F."/>
            <person name="Land M."/>
            <person name="Hauser L."/>
            <person name="Kyrpides N."/>
            <person name="Mikhailova N."/>
            <person name="Romine M.F."/>
            <person name="Serres G."/>
            <person name="Fredrickson J."/>
            <person name="Tiedje J."/>
            <person name="Richardson P."/>
        </authorList>
    </citation>
    <scope>NUCLEOTIDE SEQUENCE [LARGE SCALE GENOMIC DNA]</scope>
    <source>
        <strain evidence="3">ATCC BAA-1088 / PV-4</strain>
    </source>
</reference>
<proteinExistence type="predicted"/>
<keyword evidence="3" id="KW-1185">Reference proteome</keyword>
<dbReference type="EMBL" id="CP000606">
    <property type="protein sequence ID" value="ABO23371.1"/>
    <property type="molecule type" value="Genomic_DNA"/>
</dbReference>
<sequence>MLIRIAIEDDLTLLAPLFDRYRQSLGQTSALVDSGDFLQARLHENDSVIFIAQLDQAIVGFIQLYPSFSSRLLKPVWYFDDLYVEEAFRHQGIATRLVEKARELADETNVMAVRREHLGGDGFIFVDECDTRALFAEQAVNQN</sequence>
<dbReference type="SUPFAM" id="SSF55729">
    <property type="entry name" value="Acyl-CoA N-acyltransferases (Nat)"/>
    <property type="match status" value="1"/>
</dbReference>
<dbReference type="OrthoDB" id="9792929at2"/>
<gene>
    <name evidence="2" type="ordered locus">Shew_1504</name>
</gene>
<dbReference type="KEGG" id="slo:Shew_1504"/>
<dbReference type="InterPro" id="IPR000182">
    <property type="entry name" value="GNAT_dom"/>
</dbReference>
<dbReference type="InterPro" id="IPR016181">
    <property type="entry name" value="Acyl_CoA_acyltransferase"/>
</dbReference>
<dbReference type="Proteomes" id="UP000001558">
    <property type="component" value="Chromosome"/>
</dbReference>
<accession>A3QD23</accession>
<dbReference type="STRING" id="323850.Shew_1504"/>
<dbReference type="HOGENOM" id="CLU_013985_34_9_6"/>
<dbReference type="CDD" id="cd04301">
    <property type="entry name" value="NAT_SF"/>
    <property type="match status" value="1"/>
</dbReference>
<dbReference type="Gene3D" id="3.40.630.30">
    <property type="match status" value="1"/>
</dbReference>
<evidence type="ECO:0000313" key="2">
    <source>
        <dbReference type="EMBL" id="ABO23371.1"/>
    </source>
</evidence>
<keyword evidence="2" id="KW-0808">Transferase</keyword>
<dbReference type="AlphaFoldDB" id="A3QD23"/>
<dbReference type="PROSITE" id="PS51186">
    <property type="entry name" value="GNAT"/>
    <property type="match status" value="1"/>
</dbReference>
<dbReference type="eggNOG" id="COG0456">
    <property type="taxonomic scope" value="Bacteria"/>
</dbReference>
<dbReference type="Pfam" id="PF00583">
    <property type="entry name" value="Acetyltransf_1"/>
    <property type="match status" value="1"/>
</dbReference>
<dbReference type="GO" id="GO:0016747">
    <property type="term" value="F:acyltransferase activity, transferring groups other than amino-acyl groups"/>
    <property type="evidence" value="ECO:0007669"/>
    <property type="project" value="InterPro"/>
</dbReference>
<name>A3QD23_SHELP</name>
<feature type="domain" description="N-acetyltransferase" evidence="1">
    <location>
        <begin position="1"/>
        <end position="141"/>
    </location>
</feature>
<protein>
    <submittedName>
        <fullName evidence="2">GCN5-related N-acetyltransferase</fullName>
    </submittedName>
</protein>
<evidence type="ECO:0000259" key="1">
    <source>
        <dbReference type="PROSITE" id="PS51186"/>
    </source>
</evidence>